<dbReference type="AlphaFoldDB" id="Q2N3T7"/>
<evidence type="ECO:0000256" key="1">
    <source>
        <dbReference type="SAM" id="SignalP"/>
    </source>
</evidence>
<gene>
    <name evidence="3" type="primary">slpA</name>
</gene>
<feature type="chain" id="PRO_5030175633" evidence="1">
    <location>
        <begin position="25"/>
        <end position="739"/>
    </location>
</feature>
<accession>Q2N3T7</accession>
<dbReference type="FunFam" id="3.40.50.12090:FF:000001">
    <property type="entry name" value="Cell surface protein"/>
    <property type="match status" value="1"/>
</dbReference>
<feature type="domain" description="Low molecular weight S layer protein N-terminal" evidence="2">
    <location>
        <begin position="33"/>
        <end position="286"/>
    </location>
</feature>
<dbReference type="PANTHER" id="PTHR30032:SF8">
    <property type="entry name" value="GERMINATION-SPECIFIC N-ACETYLMURAMOYL-L-ALANINE AMIDASE"/>
    <property type="match status" value="1"/>
</dbReference>
<dbReference type="NCBIfam" id="NF033435">
    <property type="entry name" value="S-layer_Clost"/>
    <property type="match status" value="1"/>
</dbReference>
<feature type="signal peptide" evidence="1">
    <location>
        <begin position="1"/>
        <end position="24"/>
    </location>
</feature>
<dbReference type="PANTHER" id="PTHR30032">
    <property type="entry name" value="N-ACETYLMURAMOYL-L-ALANINE AMIDASE-RELATED"/>
    <property type="match status" value="1"/>
</dbReference>
<protein>
    <submittedName>
        <fullName evidence="3">S-layer protein</fullName>
    </submittedName>
</protein>
<dbReference type="InterPro" id="IPR007253">
    <property type="entry name" value="Cell_wall-bd_2"/>
</dbReference>
<organism evidence="3">
    <name type="scientific">Clostridioides difficile</name>
    <name type="common">Peptoclostridium difficile</name>
    <dbReference type="NCBI Taxonomy" id="1496"/>
    <lineage>
        <taxon>Bacteria</taxon>
        <taxon>Bacillati</taxon>
        <taxon>Bacillota</taxon>
        <taxon>Clostridia</taxon>
        <taxon>Peptostreptococcales</taxon>
        <taxon>Peptostreptococcaceae</taxon>
        <taxon>Clostridioides</taxon>
    </lineage>
</organism>
<dbReference type="InterPro" id="IPR021071">
    <property type="entry name" value="Low_molc_weight_S-layer_N"/>
</dbReference>
<dbReference type="EMBL" id="DQ060642">
    <property type="protein sequence ID" value="AAZ05991.1"/>
    <property type="molecule type" value="Genomic_DNA"/>
</dbReference>
<dbReference type="RefSeq" id="WP_021362008.1">
    <property type="nucleotide sequence ID" value="NZ_BIPO01000002.1"/>
</dbReference>
<dbReference type="Pfam" id="PF12211">
    <property type="entry name" value="LMWSLP_N"/>
    <property type="match status" value="1"/>
</dbReference>
<dbReference type="InterPro" id="IPR043090">
    <property type="entry name" value="Low_molc_weight_S-layer_N_sub"/>
</dbReference>
<name>Q2N3T7_CLODI</name>
<evidence type="ECO:0000259" key="2">
    <source>
        <dbReference type="Pfam" id="PF12211"/>
    </source>
</evidence>
<reference evidence="3" key="1">
    <citation type="submission" date="2005-05" db="EMBL/GenBank/DDBJ databases">
        <authorList>
            <person name="Ni Eidhin D.B."/>
            <person name="Ryan A.W."/>
            <person name="Doyle R.M."/>
            <person name="Walsh J.B."/>
            <person name="Kelleher D.P."/>
        </authorList>
    </citation>
    <scope>NUCLEOTIDE SEQUENCE</scope>
    <source>
        <strain evidence="3">HPA R12865</strain>
    </source>
</reference>
<reference evidence="3" key="2">
    <citation type="journal article" date="2006" name="J. Med. Microbiol.">
        <title>Sequence and phylogenetic analysis of the gene for surface layer protein, slpA, from 14 PCR ribotypes of Clostridium difficile.</title>
        <authorList>
            <person name="Eidhin D.N."/>
            <person name="Ryan A.W."/>
            <person name="Doyle R.M."/>
            <person name="Walsh J.B."/>
            <person name="Kelleher D."/>
        </authorList>
    </citation>
    <scope>NUCLEOTIDE SEQUENCE</scope>
    <source>
        <strain evidence="3">HPA R12865</strain>
    </source>
</reference>
<dbReference type="Gene3D" id="3.30.1490.290">
    <property type="entry name" value="Low molecular weight S-layer protein, domain 1"/>
    <property type="match status" value="1"/>
</dbReference>
<sequence>MNKKNIAIAMSGLTVLASAAPVFAASSFTADYNYTVVQGKYQKVITGLQDGLKNGKITNIDVIFDGSSIGEVVPGSDAAAAATKLKSLVDDKLDNLGDGKYVQFNVTYTTKSIITKAELKNYYNQLESSKDRILIGNEPQDTGTKGLIKADTDGTTAVAADAPLKLSDIFTFSYDEVTGVLKAEPTSKVSAGKVQGLKYGNTGATNYTSGAEISVPTTGLTLTADTTATTDVNISDVMSAFKFNGTDTISGFPAGSSASTLRASIKVINAKEESIDVDSSSHRTAEDLAEKYVFKPEDVNKTYEALTDLYKEGITSNLITQDGGKYQVVLFAQGKRLTTKGATGTLADENSPLKVTIKADKVKDLKDYVEDLKNANNGYSNSVVVAGEDRIETAIELSSKYYNSDDDNAITKDPVNNVVLVGSQAVVDGLVASPLASEKRAPLLLTSAGKLDSSVKAELKRVMDLKSTTGVNTSKKVYLAGGVNSISKDVENELKDMGLKVTRLSGDDRYETSLAIADEIGLDNDKAFVVGGTGLADAMSIAPVASQLRNSNGELDLKGDATPIVVVDGKAKDINSEVKDFLDDSQVDIIGGVNSVSKEVMEAIDDATGKSPERYSGEDRQATNAKVIKEDDFFKNGEVTNFFVAKDGSTKEDQLVDALAGAAIAGNFGVTVDNEGKPTVADKKASPAPIVLATDSLSSDQNVAISKAVNDDANTKNLVQVGKGIATSVVSKIKDLLDM</sequence>
<evidence type="ECO:0000313" key="3">
    <source>
        <dbReference type="EMBL" id="AAZ05991.1"/>
    </source>
</evidence>
<dbReference type="Pfam" id="PF04122">
    <property type="entry name" value="CW_binding_2"/>
    <property type="match status" value="2"/>
</dbReference>
<proteinExistence type="predicted"/>
<dbReference type="InterPro" id="IPR051922">
    <property type="entry name" value="Bact_Sporulation_Assoc"/>
</dbReference>
<dbReference type="Gene3D" id="3.40.50.12090">
    <property type="match status" value="1"/>
</dbReference>
<keyword evidence="1" id="KW-0732">Signal</keyword>